<dbReference type="Gene3D" id="3.30.565.10">
    <property type="entry name" value="Histidine kinase-like ATPase, C-terminal domain"/>
    <property type="match status" value="1"/>
</dbReference>
<evidence type="ECO:0000256" key="7">
    <source>
        <dbReference type="ARBA" id="ARBA00022777"/>
    </source>
</evidence>
<keyword evidence="7" id="KW-0418">Kinase</keyword>
<keyword evidence="10 11" id="KW-0472">Membrane</keyword>
<evidence type="ECO:0000256" key="5">
    <source>
        <dbReference type="ARBA" id="ARBA00022679"/>
    </source>
</evidence>
<dbReference type="RefSeq" id="WP_283445772.1">
    <property type="nucleotide sequence ID" value="NZ_FXUL01000052.1"/>
</dbReference>
<dbReference type="PRINTS" id="PR00344">
    <property type="entry name" value="BCTRLSENSOR"/>
</dbReference>
<dbReference type="SUPFAM" id="SSF47384">
    <property type="entry name" value="Homodimeric domain of signal transducing histidine kinase"/>
    <property type="match status" value="1"/>
</dbReference>
<dbReference type="Pfam" id="PF00672">
    <property type="entry name" value="HAMP"/>
    <property type="match status" value="1"/>
</dbReference>
<dbReference type="InterPro" id="IPR003594">
    <property type="entry name" value="HATPase_dom"/>
</dbReference>
<dbReference type="CDD" id="cd00082">
    <property type="entry name" value="HisKA"/>
    <property type="match status" value="1"/>
</dbReference>
<gene>
    <name evidence="14" type="ORF">SAMN06295970_1521</name>
</gene>
<dbReference type="PROSITE" id="PS50109">
    <property type="entry name" value="HIS_KIN"/>
    <property type="match status" value="1"/>
</dbReference>
<dbReference type="CDD" id="cd06225">
    <property type="entry name" value="HAMP"/>
    <property type="match status" value="1"/>
</dbReference>
<dbReference type="InterPro" id="IPR036890">
    <property type="entry name" value="HATPase_C_sf"/>
</dbReference>
<dbReference type="SMART" id="SM00387">
    <property type="entry name" value="HATPase_c"/>
    <property type="match status" value="1"/>
</dbReference>
<feature type="transmembrane region" description="Helical" evidence="11">
    <location>
        <begin position="12"/>
        <end position="31"/>
    </location>
</feature>
<dbReference type="EMBL" id="FXUL01000052">
    <property type="protein sequence ID" value="SMP82062.1"/>
    <property type="molecule type" value="Genomic_DNA"/>
</dbReference>
<dbReference type="Proteomes" id="UP001158049">
    <property type="component" value="Unassembled WGS sequence"/>
</dbReference>
<evidence type="ECO:0000256" key="6">
    <source>
        <dbReference type="ARBA" id="ARBA00022692"/>
    </source>
</evidence>
<keyword evidence="6 11" id="KW-0812">Transmembrane</keyword>
<dbReference type="PROSITE" id="PS50885">
    <property type="entry name" value="HAMP"/>
    <property type="match status" value="1"/>
</dbReference>
<feature type="domain" description="Histidine kinase" evidence="12">
    <location>
        <begin position="237"/>
        <end position="451"/>
    </location>
</feature>
<dbReference type="InterPro" id="IPR003661">
    <property type="entry name" value="HisK_dim/P_dom"/>
</dbReference>
<dbReference type="SMART" id="SM00304">
    <property type="entry name" value="HAMP"/>
    <property type="match status" value="1"/>
</dbReference>
<dbReference type="InterPro" id="IPR036097">
    <property type="entry name" value="HisK_dim/P_sf"/>
</dbReference>
<evidence type="ECO:0000256" key="10">
    <source>
        <dbReference type="ARBA" id="ARBA00023136"/>
    </source>
</evidence>
<dbReference type="Pfam" id="PF02518">
    <property type="entry name" value="HATPase_c"/>
    <property type="match status" value="1"/>
</dbReference>
<comment type="catalytic activity">
    <reaction evidence="1">
        <text>ATP + protein L-histidine = ADP + protein N-phospho-L-histidine.</text>
        <dbReference type="EC" id="2.7.13.3"/>
    </reaction>
</comment>
<name>A0ABY1QZE0_9BURK</name>
<dbReference type="InterPro" id="IPR004358">
    <property type="entry name" value="Sig_transdc_His_kin-like_C"/>
</dbReference>
<accession>A0ABY1QZE0</accession>
<feature type="transmembrane region" description="Helical" evidence="11">
    <location>
        <begin position="151"/>
        <end position="174"/>
    </location>
</feature>
<dbReference type="Pfam" id="PF00512">
    <property type="entry name" value="HisKA"/>
    <property type="match status" value="1"/>
</dbReference>
<comment type="subcellular location">
    <subcellularLocation>
        <location evidence="2">Membrane</location>
    </subcellularLocation>
</comment>
<evidence type="ECO:0000256" key="2">
    <source>
        <dbReference type="ARBA" id="ARBA00004370"/>
    </source>
</evidence>
<reference evidence="14 15" key="1">
    <citation type="submission" date="2017-05" db="EMBL/GenBank/DDBJ databases">
        <authorList>
            <person name="Varghese N."/>
            <person name="Submissions S."/>
        </authorList>
    </citation>
    <scope>NUCLEOTIDE SEQUENCE [LARGE SCALE GENOMIC DNA]</scope>
    <source>
        <strain evidence="14 15">DSM 26001</strain>
    </source>
</reference>
<evidence type="ECO:0000256" key="3">
    <source>
        <dbReference type="ARBA" id="ARBA00012438"/>
    </source>
</evidence>
<keyword evidence="15" id="KW-1185">Reference proteome</keyword>
<dbReference type="Gene3D" id="6.10.340.10">
    <property type="match status" value="1"/>
</dbReference>
<dbReference type="EC" id="2.7.13.3" evidence="3"/>
<evidence type="ECO:0000256" key="9">
    <source>
        <dbReference type="ARBA" id="ARBA00023012"/>
    </source>
</evidence>
<dbReference type="SUPFAM" id="SSF55874">
    <property type="entry name" value="ATPase domain of HSP90 chaperone/DNA topoisomerase II/histidine kinase"/>
    <property type="match status" value="1"/>
</dbReference>
<dbReference type="InterPro" id="IPR005467">
    <property type="entry name" value="His_kinase_dom"/>
</dbReference>
<evidence type="ECO:0000256" key="1">
    <source>
        <dbReference type="ARBA" id="ARBA00000085"/>
    </source>
</evidence>
<dbReference type="InterPro" id="IPR050428">
    <property type="entry name" value="TCS_sensor_his_kinase"/>
</dbReference>
<comment type="caution">
    <text evidence="14">The sequence shown here is derived from an EMBL/GenBank/DDBJ whole genome shotgun (WGS) entry which is preliminary data.</text>
</comment>
<dbReference type="SUPFAM" id="SSF158472">
    <property type="entry name" value="HAMP domain-like"/>
    <property type="match status" value="1"/>
</dbReference>
<sequence length="470" mass="50841">MRLSVSTLAFNYVALSFVVLAVMATPIWYAWRELIDEGRTQILVADMRRLTNVFNQRGKDGLIAAIESRIGEQPAEDEKYYLLADPALVPIVGNLPVWPSELPLTGTGPLTMEIRQGNQLLRAVLVRTTLDGGYQLLVGRNTAYHQRLEQLFMFDLAAATGVILLLGALSGLMIRRALLSEVHRINLTTSAIVKGDLSRRLSVRSGNHELNMLEQTVNRMLDQIEQLIQGVRNVSNAIAHDLRTPLSELRFGLENLSRTRPAPDHTFAEIDTAVADVDRVIAIFNALLRLAEIDTGARRSGFVQVDLAKVAGDAAEFYQPVAELKGVTLTCNRPGELIVPGDPLLLAQAISNLIDNALKFVPEKGVVSITAIQEADLAIAVTVADDGPGIADEEKSKVTERFYRSDASRGTPGVGLGLSLVAAVAKLHGGIFALTDNAPGLRATLTVPHAASPHVFTLRSTAQASGRSES</sequence>
<dbReference type="Gene3D" id="1.10.287.130">
    <property type="match status" value="1"/>
</dbReference>
<organism evidence="14 15">
    <name type="scientific">Noviherbaspirillum suwonense</name>
    <dbReference type="NCBI Taxonomy" id="1224511"/>
    <lineage>
        <taxon>Bacteria</taxon>
        <taxon>Pseudomonadati</taxon>
        <taxon>Pseudomonadota</taxon>
        <taxon>Betaproteobacteria</taxon>
        <taxon>Burkholderiales</taxon>
        <taxon>Oxalobacteraceae</taxon>
        <taxon>Noviherbaspirillum</taxon>
    </lineage>
</organism>
<keyword evidence="8 11" id="KW-1133">Transmembrane helix</keyword>
<protein>
    <recommendedName>
        <fullName evidence="3">histidine kinase</fullName>
        <ecNumber evidence="3">2.7.13.3</ecNumber>
    </recommendedName>
</protein>
<evidence type="ECO:0000256" key="11">
    <source>
        <dbReference type="SAM" id="Phobius"/>
    </source>
</evidence>
<dbReference type="SMART" id="SM00388">
    <property type="entry name" value="HisKA"/>
    <property type="match status" value="1"/>
</dbReference>
<proteinExistence type="predicted"/>
<dbReference type="PANTHER" id="PTHR45436:SF8">
    <property type="entry name" value="HISTIDINE KINASE"/>
    <property type="match status" value="1"/>
</dbReference>
<keyword evidence="9" id="KW-0902">Two-component regulatory system</keyword>
<feature type="domain" description="HAMP" evidence="13">
    <location>
        <begin position="176"/>
        <end position="229"/>
    </location>
</feature>
<evidence type="ECO:0000256" key="4">
    <source>
        <dbReference type="ARBA" id="ARBA00022553"/>
    </source>
</evidence>
<evidence type="ECO:0000259" key="12">
    <source>
        <dbReference type="PROSITE" id="PS50109"/>
    </source>
</evidence>
<evidence type="ECO:0000259" key="13">
    <source>
        <dbReference type="PROSITE" id="PS50885"/>
    </source>
</evidence>
<keyword evidence="5" id="KW-0808">Transferase</keyword>
<dbReference type="PANTHER" id="PTHR45436">
    <property type="entry name" value="SENSOR HISTIDINE KINASE YKOH"/>
    <property type="match status" value="1"/>
</dbReference>
<evidence type="ECO:0000256" key="8">
    <source>
        <dbReference type="ARBA" id="ARBA00022989"/>
    </source>
</evidence>
<keyword evidence="4" id="KW-0597">Phosphoprotein</keyword>
<dbReference type="InterPro" id="IPR003660">
    <property type="entry name" value="HAMP_dom"/>
</dbReference>
<evidence type="ECO:0000313" key="15">
    <source>
        <dbReference type="Proteomes" id="UP001158049"/>
    </source>
</evidence>
<evidence type="ECO:0000313" key="14">
    <source>
        <dbReference type="EMBL" id="SMP82062.1"/>
    </source>
</evidence>